<feature type="transmembrane region" description="Helical" evidence="10">
    <location>
        <begin position="171"/>
        <end position="193"/>
    </location>
</feature>
<evidence type="ECO:0000259" key="11">
    <source>
        <dbReference type="PROSITE" id="PS50893"/>
    </source>
</evidence>
<sequence length="718" mass="80258">MSKHRKASWSQIDLSKIAENDSLLACLILLTRYYQNPFSARSLIARLPLKEDKLSLDIFPRAAARAGLDAEVKQISLQDIDDSQLPLVLIKNDNSAILLILNDDGKKAILDPQHPGIITDFDDFSGELSDSVIFVEQQFKHTQRSHETLKTQAKDWFWSVMIKSWPLYSEVLLASFLVNLFALVIPLFTMNVYDRVVPNHAIDTMWVLASGVALVFIFDTLLKALRSYFLDIANKNTDIELSSTIFQQVLGLSMSNRPRSVGSLANTVQSFEIFRDFITSSTMTVIIDLPFSFIFLVVIYMIGGKLFWIPFTVIPFIFVIGLLLQWPLIQLTRKSYQFSAEKQATLFESLASIEAIKTSGAESKLQSRWEKIIDEAAKNMMKLRFVANSSISITNLAQQISTILVVIVGVYMIANGDLTTGGLVACTILAGRALAPMAQVSTLFTRYFQSVNALESLNKIMQLETDIHDESRYLHRPVLKGDMEFKQVNFHYPGDDIKVLQQISFKVKAGERVGVIGRVGSGKSTMGKLILKLYLPTEGTILMDGTDYKQINPDDLRQQIGYVPQDVILFYGTIRENICVGAPFINDNDLINAAELTGVTQFTNHHPKGFDRPVGEKGADLSGGQRQAIAIARAILTSPNILVMDEPTSSMDDNNERLIKKNLNEYLSDHRTLVLITHKISMLELVNRLIVLENGKIIADGPKESVLNALRSGVTIRS</sequence>
<dbReference type="OrthoDB" id="9806127at2"/>
<feature type="transmembrane region" description="Helical" evidence="10">
    <location>
        <begin position="308"/>
        <end position="329"/>
    </location>
</feature>
<feature type="transmembrane region" description="Helical" evidence="10">
    <location>
        <begin position="390"/>
        <end position="414"/>
    </location>
</feature>
<dbReference type="CDD" id="cd03245">
    <property type="entry name" value="ABCC_bacteriocin_exporters"/>
    <property type="match status" value="1"/>
</dbReference>
<name>A0A0W1A1H2_9GAMM</name>
<dbReference type="Pfam" id="PF03412">
    <property type="entry name" value="Peptidase_C39"/>
    <property type="match status" value="1"/>
</dbReference>
<evidence type="ECO:0000256" key="7">
    <source>
        <dbReference type="ARBA" id="ARBA00022840"/>
    </source>
</evidence>
<dbReference type="InterPro" id="IPR003593">
    <property type="entry name" value="AAA+_ATPase"/>
</dbReference>
<dbReference type="PROSITE" id="PS50929">
    <property type="entry name" value="ABC_TM1F"/>
    <property type="match status" value="1"/>
</dbReference>
<dbReference type="InterPro" id="IPR039421">
    <property type="entry name" value="Type_1_exporter"/>
</dbReference>
<keyword evidence="2" id="KW-0813">Transport</keyword>
<dbReference type="InterPro" id="IPR036640">
    <property type="entry name" value="ABC1_TM_sf"/>
</dbReference>
<dbReference type="GO" id="GO:0008233">
    <property type="term" value="F:peptidase activity"/>
    <property type="evidence" value="ECO:0007669"/>
    <property type="project" value="InterPro"/>
</dbReference>
<evidence type="ECO:0000256" key="10">
    <source>
        <dbReference type="SAM" id="Phobius"/>
    </source>
</evidence>
<dbReference type="AlphaFoldDB" id="A0A0W1A1H2"/>
<evidence type="ECO:0000259" key="13">
    <source>
        <dbReference type="PROSITE" id="PS50990"/>
    </source>
</evidence>
<comment type="subcellular location">
    <subcellularLocation>
        <location evidence="1">Cell membrane</location>
        <topology evidence="1">Multi-pass membrane protein</topology>
    </subcellularLocation>
</comment>
<keyword evidence="7" id="KW-0067">ATP-binding</keyword>
<feature type="domain" description="ABC transmembrane type-1" evidence="12">
    <location>
        <begin position="171"/>
        <end position="449"/>
    </location>
</feature>
<protein>
    <submittedName>
        <fullName evidence="14">Toxin secretion ATP binding protein</fullName>
    </submittedName>
</protein>
<dbReference type="InterPro" id="IPR017750">
    <property type="entry name" value="ATPase_T1SS"/>
</dbReference>
<dbReference type="RefSeq" id="WP_058481714.1">
    <property type="nucleotide sequence ID" value="NZ_CAAAIQ010000005.1"/>
</dbReference>
<feature type="transmembrane region" description="Helical" evidence="10">
    <location>
        <begin position="205"/>
        <end position="225"/>
    </location>
</feature>
<dbReference type="NCBIfam" id="TIGR03375">
    <property type="entry name" value="type_I_sec_LssB"/>
    <property type="match status" value="1"/>
</dbReference>
<dbReference type="PROSITE" id="PS50893">
    <property type="entry name" value="ABC_TRANSPORTER_2"/>
    <property type="match status" value="1"/>
</dbReference>
<dbReference type="PROSITE" id="PS00211">
    <property type="entry name" value="ABC_TRANSPORTER_1"/>
    <property type="match status" value="1"/>
</dbReference>
<dbReference type="STRING" id="66969.Lwal_3122"/>
<evidence type="ECO:0000256" key="3">
    <source>
        <dbReference type="ARBA" id="ARBA00022475"/>
    </source>
</evidence>
<evidence type="ECO:0000256" key="5">
    <source>
        <dbReference type="ARBA" id="ARBA00022741"/>
    </source>
</evidence>
<evidence type="ECO:0000256" key="6">
    <source>
        <dbReference type="ARBA" id="ARBA00022801"/>
    </source>
</evidence>
<dbReference type="GO" id="GO:0006508">
    <property type="term" value="P:proteolysis"/>
    <property type="evidence" value="ECO:0007669"/>
    <property type="project" value="InterPro"/>
</dbReference>
<dbReference type="SUPFAM" id="SSF90123">
    <property type="entry name" value="ABC transporter transmembrane region"/>
    <property type="match status" value="1"/>
</dbReference>
<dbReference type="PATRIC" id="fig|66969.6.peg.3410"/>
<evidence type="ECO:0000259" key="12">
    <source>
        <dbReference type="PROSITE" id="PS50929"/>
    </source>
</evidence>
<dbReference type="Gene3D" id="3.90.70.10">
    <property type="entry name" value="Cysteine proteinases"/>
    <property type="match status" value="1"/>
</dbReference>
<dbReference type="PANTHER" id="PTHR43394">
    <property type="entry name" value="ATP-DEPENDENT PERMEASE MDL1, MITOCHONDRIAL"/>
    <property type="match status" value="1"/>
</dbReference>
<dbReference type="GO" id="GO:0005886">
    <property type="term" value="C:plasma membrane"/>
    <property type="evidence" value="ECO:0007669"/>
    <property type="project" value="UniProtKB-SubCell"/>
</dbReference>
<evidence type="ECO:0000256" key="4">
    <source>
        <dbReference type="ARBA" id="ARBA00022692"/>
    </source>
</evidence>
<dbReference type="GO" id="GO:0016887">
    <property type="term" value="F:ATP hydrolysis activity"/>
    <property type="evidence" value="ECO:0007669"/>
    <property type="project" value="InterPro"/>
</dbReference>
<evidence type="ECO:0000313" key="15">
    <source>
        <dbReference type="Proteomes" id="UP000054729"/>
    </source>
</evidence>
<proteinExistence type="predicted"/>
<evidence type="ECO:0000256" key="2">
    <source>
        <dbReference type="ARBA" id="ARBA00022448"/>
    </source>
</evidence>
<dbReference type="InterPro" id="IPR005074">
    <property type="entry name" value="Peptidase_C39"/>
</dbReference>
<dbReference type="InterPro" id="IPR027417">
    <property type="entry name" value="P-loop_NTPase"/>
</dbReference>
<organism evidence="14 15">
    <name type="scientific">Legionella waltersii</name>
    <dbReference type="NCBI Taxonomy" id="66969"/>
    <lineage>
        <taxon>Bacteria</taxon>
        <taxon>Pseudomonadati</taxon>
        <taxon>Pseudomonadota</taxon>
        <taxon>Gammaproteobacteria</taxon>
        <taxon>Legionellales</taxon>
        <taxon>Legionellaceae</taxon>
        <taxon>Legionella</taxon>
    </lineage>
</organism>
<keyword evidence="4 10" id="KW-0812">Transmembrane</keyword>
<keyword evidence="3" id="KW-1003">Cell membrane</keyword>
<feature type="domain" description="ABC transporter" evidence="11">
    <location>
        <begin position="483"/>
        <end position="716"/>
    </location>
</feature>
<feature type="domain" description="Peptidase C39" evidence="13">
    <location>
        <begin position="16"/>
        <end position="135"/>
    </location>
</feature>
<dbReference type="InterPro" id="IPR003439">
    <property type="entry name" value="ABC_transporter-like_ATP-bd"/>
</dbReference>
<keyword evidence="8 10" id="KW-1133">Transmembrane helix</keyword>
<dbReference type="Gene3D" id="1.20.1560.10">
    <property type="entry name" value="ABC transporter type 1, transmembrane domain"/>
    <property type="match status" value="1"/>
</dbReference>
<dbReference type="Pfam" id="PF00664">
    <property type="entry name" value="ABC_membrane"/>
    <property type="match status" value="1"/>
</dbReference>
<gene>
    <name evidence="14" type="ORF">Lwal_3122</name>
</gene>
<dbReference type="InterPro" id="IPR017871">
    <property type="entry name" value="ABC_transporter-like_CS"/>
</dbReference>
<keyword evidence="6" id="KW-0378">Hydrolase</keyword>
<dbReference type="EMBL" id="LNZB01000060">
    <property type="protein sequence ID" value="KTD75081.1"/>
    <property type="molecule type" value="Genomic_DNA"/>
</dbReference>
<dbReference type="Gene3D" id="3.40.50.300">
    <property type="entry name" value="P-loop containing nucleotide triphosphate hydrolases"/>
    <property type="match status" value="1"/>
</dbReference>
<keyword evidence="9 10" id="KW-0472">Membrane</keyword>
<evidence type="ECO:0000256" key="1">
    <source>
        <dbReference type="ARBA" id="ARBA00004651"/>
    </source>
</evidence>
<comment type="caution">
    <text evidence="14">The sequence shown here is derived from an EMBL/GenBank/DDBJ whole genome shotgun (WGS) entry which is preliminary data.</text>
</comment>
<accession>A0A0W1A1H2</accession>
<dbReference type="PROSITE" id="PS50990">
    <property type="entry name" value="PEPTIDASE_C39"/>
    <property type="match status" value="1"/>
</dbReference>
<dbReference type="PANTHER" id="PTHR43394:SF1">
    <property type="entry name" value="ATP-BINDING CASSETTE SUB-FAMILY B MEMBER 10, MITOCHONDRIAL"/>
    <property type="match status" value="1"/>
</dbReference>
<evidence type="ECO:0000313" key="14">
    <source>
        <dbReference type="EMBL" id="KTD75081.1"/>
    </source>
</evidence>
<dbReference type="InterPro" id="IPR011527">
    <property type="entry name" value="ABC1_TM_dom"/>
</dbReference>
<dbReference type="Pfam" id="PF00005">
    <property type="entry name" value="ABC_tran"/>
    <property type="match status" value="1"/>
</dbReference>
<dbReference type="FunFam" id="3.40.50.300:FF:000299">
    <property type="entry name" value="ABC transporter ATP-binding protein/permease"/>
    <property type="match status" value="1"/>
</dbReference>
<dbReference type="SUPFAM" id="SSF52540">
    <property type="entry name" value="P-loop containing nucleoside triphosphate hydrolases"/>
    <property type="match status" value="1"/>
</dbReference>
<feature type="transmembrane region" description="Helical" evidence="10">
    <location>
        <begin position="283"/>
        <end position="302"/>
    </location>
</feature>
<dbReference type="CDD" id="cd18587">
    <property type="entry name" value="ABC_6TM_LapB_like"/>
    <property type="match status" value="1"/>
</dbReference>
<dbReference type="Proteomes" id="UP000054729">
    <property type="component" value="Unassembled WGS sequence"/>
</dbReference>
<dbReference type="SMART" id="SM00382">
    <property type="entry name" value="AAA"/>
    <property type="match status" value="1"/>
</dbReference>
<keyword evidence="5" id="KW-0547">Nucleotide-binding</keyword>
<dbReference type="GO" id="GO:0015421">
    <property type="term" value="F:ABC-type oligopeptide transporter activity"/>
    <property type="evidence" value="ECO:0007669"/>
    <property type="project" value="TreeGrafter"/>
</dbReference>
<dbReference type="GO" id="GO:0005524">
    <property type="term" value="F:ATP binding"/>
    <property type="evidence" value="ECO:0007669"/>
    <property type="project" value="UniProtKB-KW"/>
</dbReference>
<evidence type="ECO:0000256" key="8">
    <source>
        <dbReference type="ARBA" id="ARBA00022989"/>
    </source>
</evidence>
<keyword evidence="15" id="KW-1185">Reference proteome</keyword>
<evidence type="ECO:0000256" key="9">
    <source>
        <dbReference type="ARBA" id="ARBA00023136"/>
    </source>
</evidence>
<reference evidence="14 15" key="1">
    <citation type="submission" date="2015-11" db="EMBL/GenBank/DDBJ databases">
        <title>Genomic analysis of 38 Legionella species identifies large and diverse effector repertoires.</title>
        <authorList>
            <person name="Burstein D."/>
            <person name="Amaro F."/>
            <person name="Zusman T."/>
            <person name="Lifshitz Z."/>
            <person name="Cohen O."/>
            <person name="Gilbert J.A."/>
            <person name="Pupko T."/>
            <person name="Shuman H.A."/>
            <person name="Segal G."/>
        </authorList>
    </citation>
    <scope>NUCLEOTIDE SEQUENCE [LARGE SCALE GENOMIC DNA]</scope>
    <source>
        <strain evidence="14 15">ATCC 51914</strain>
    </source>
</reference>